<proteinExistence type="predicted"/>
<dbReference type="AlphaFoldDB" id="A0A0G0DER1"/>
<evidence type="ECO:0000313" key="1">
    <source>
        <dbReference type="EMBL" id="KKP87131.1"/>
    </source>
</evidence>
<name>A0A0G0DER1_9BACT</name>
<accession>A0A0G0DER1</accession>
<dbReference type="EMBL" id="LBQX01000006">
    <property type="protein sequence ID" value="KKP87131.1"/>
    <property type="molecule type" value="Genomic_DNA"/>
</dbReference>
<protein>
    <submittedName>
        <fullName evidence="1">Uncharacterized protein</fullName>
    </submittedName>
</protein>
<dbReference type="Proteomes" id="UP000034536">
    <property type="component" value="Unassembled WGS sequence"/>
</dbReference>
<sequence length="91" mass="9864">MAEGFCGYRAEDVAAKAVEEHIAKVDPDNRSNLKGVAGPLMAGLIHIQSVRAKKTVEELPACMFTNGACIYPNSSETSCPIAQKIESIRKW</sequence>
<comment type="caution">
    <text evidence="1">The sequence shown here is derived from an EMBL/GenBank/DDBJ whole genome shotgun (WGS) entry which is preliminary data.</text>
</comment>
<gene>
    <name evidence="1" type="ORF">UR89_C0006G0007</name>
</gene>
<reference evidence="1 2" key="1">
    <citation type="journal article" date="2015" name="Nature">
        <title>rRNA introns, odd ribosomes, and small enigmatic genomes across a large radiation of phyla.</title>
        <authorList>
            <person name="Brown C.T."/>
            <person name="Hug L.A."/>
            <person name="Thomas B.C."/>
            <person name="Sharon I."/>
            <person name="Castelle C.J."/>
            <person name="Singh A."/>
            <person name="Wilkins M.J."/>
            <person name="Williams K.H."/>
            <person name="Banfield J.F."/>
        </authorList>
    </citation>
    <scope>NUCLEOTIDE SEQUENCE [LARGE SCALE GENOMIC DNA]</scope>
</reference>
<organism evidence="1 2">
    <name type="scientific">Candidatus Roizmanbacteria bacterium GW2011_GWA2_35_8</name>
    <dbReference type="NCBI Taxonomy" id="1618479"/>
    <lineage>
        <taxon>Bacteria</taxon>
        <taxon>Candidatus Roizmaniibacteriota</taxon>
    </lineage>
</organism>
<evidence type="ECO:0000313" key="2">
    <source>
        <dbReference type="Proteomes" id="UP000034536"/>
    </source>
</evidence>